<dbReference type="InterPro" id="IPR000276">
    <property type="entry name" value="GPCR_Rhodpsn"/>
</dbReference>
<dbReference type="EMBL" id="UYJE01002841">
    <property type="protein sequence ID" value="VDI14229.1"/>
    <property type="molecule type" value="Genomic_DNA"/>
</dbReference>
<evidence type="ECO:0000256" key="6">
    <source>
        <dbReference type="ARBA" id="ARBA00023170"/>
    </source>
</evidence>
<dbReference type="Pfam" id="PF00001">
    <property type="entry name" value="7tm_1"/>
    <property type="match status" value="1"/>
</dbReference>
<keyword evidence="5 8" id="KW-0472">Membrane</keyword>
<accession>A0A8B6CSG0</accession>
<name>A0A8B6CSG0_MYTGA</name>
<evidence type="ECO:0000256" key="5">
    <source>
        <dbReference type="ARBA" id="ARBA00023136"/>
    </source>
</evidence>
<evidence type="ECO:0000313" key="10">
    <source>
        <dbReference type="EMBL" id="VDI09433.1"/>
    </source>
</evidence>
<sequence>MQGLALADSLTALCTYGFESLFVLFYDKIGYYVNFNDTNEATENLVLELKEFVSLKFPLCWLHFVVTNLTDTFHLASILITTSLGVQKLMAVMSPIWSRTKVTNRKAGIVCGVCVVGSMVMSIPRLFVVGFKSGKEDICLVSDPHANMQKYILTFYPILFTVVLSTAVVTMLVSTFYIIVILCRRKHVRGHASVSRSEKKSCILILSVMVVFLLTEVPRLYINTTLFFTYSANLENNTNIAVNKIATESHKNIMSNFNRDLDIPQYFNLTLNESCIRAILTPLSDRGSYDRPIQRVSRYANVMFKDKYQLNLLNNLRYLFSRLFHEIRKSTATMLCSWYDKKRIIDIDLFEYLVDYVFDGGVLFTDYGITHVAFLILGSTPYSEPMNYILNIIWGNWDISLNNLKLFIEILKLAMIVGCSSNFLIYIIMSKKLRQAVARKLKCCRDTQERRVEEFEMN</sequence>
<dbReference type="PANTHER" id="PTHR24243">
    <property type="entry name" value="G-PROTEIN COUPLED RECEPTOR"/>
    <property type="match status" value="1"/>
</dbReference>
<feature type="transmembrane region" description="Helical" evidence="8">
    <location>
        <begin position="107"/>
        <end position="131"/>
    </location>
</feature>
<keyword evidence="3 8" id="KW-1133">Transmembrane helix</keyword>
<dbReference type="InterPro" id="IPR017452">
    <property type="entry name" value="GPCR_Rhodpsn_7TM"/>
</dbReference>
<organism evidence="10 12">
    <name type="scientific">Mytilus galloprovincialis</name>
    <name type="common">Mediterranean mussel</name>
    <dbReference type="NCBI Taxonomy" id="29158"/>
    <lineage>
        <taxon>Eukaryota</taxon>
        <taxon>Metazoa</taxon>
        <taxon>Spiralia</taxon>
        <taxon>Lophotrochozoa</taxon>
        <taxon>Mollusca</taxon>
        <taxon>Bivalvia</taxon>
        <taxon>Autobranchia</taxon>
        <taxon>Pteriomorphia</taxon>
        <taxon>Mytilida</taxon>
        <taxon>Mytiloidea</taxon>
        <taxon>Mytilidae</taxon>
        <taxon>Mytilinae</taxon>
        <taxon>Mytilus</taxon>
    </lineage>
</organism>
<dbReference type="EMBL" id="UYJE01002286">
    <property type="protein sequence ID" value="VDI09433.1"/>
    <property type="molecule type" value="Genomic_DNA"/>
</dbReference>
<keyword evidence="2 8" id="KW-0812">Transmembrane</keyword>
<dbReference type="PROSITE" id="PS50262">
    <property type="entry name" value="G_PROTEIN_RECEP_F1_2"/>
    <property type="match status" value="1"/>
</dbReference>
<evidence type="ECO:0000256" key="4">
    <source>
        <dbReference type="ARBA" id="ARBA00023040"/>
    </source>
</evidence>
<feature type="domain" description="G-protein coupled receptors family 1 profile" evidence="9">
    <location>
        <begin position="1"/>
        <end position="218"/>
    </location>
</feature>
<comment type="caution">
    <text evidence="10">The sequence shown here is derived from an EMBL/GenBank/DDBJ whole genome shotgun (WGS) entry which is preliminary data.</text>
</comment>
<dbReference type="AlphaFoldDB" id="A0A8B6CSG0"/>
<keyword evidence="12" id="KW-1185">Reference proteome</keyword>
<dbReference type="GO" id="GO:0005886">
    <property type="term" value="C:plasma membrane"/>
    <property type="evidence" value="ECO:0007669"/>
    <property type="project" value="TreeGrafter"/>
</dbReference>
<evidence type="ECO:0000256" key="8">
    <source>
        <dbReference type="SAM" id="Phobius"/>
    </source>
</evidence>
<reference evidence="10" key="1">
    <citation type="submission" date="2018-11" db="EMBL/GenBank/DDBJ databases">
        <authorList>
            <person name="Alioto T."/>
            <person name="Alioto T."/>
        </authorList>
    </citation>
    <scope>NUCLEOTIDE SEQUENCE</scope>
</reference>
<dbReference type="Proteomes" id="UP000596742">
    <property type="component" value="Unassembled WGS sequence"/>
</dbReference>
<proteinExistence type="predicted"/>
<evidence type="ECO:0000313" key="11">
    <source>
        <dbReference type="EMBL" id="VDI14229.1"/>
    </source>
</evidence>
<feature type="transmembrane region" description="Helical" evidence="8">
    <location>
        <begin position="410"/>
        <end position="429"/>
    </location>
</feature>
<dbReference type="SUPFAM" id="SSF81321">
    <property type="entry name" value="Family A G protein-coupled receptor-like"/>
    <property type="match status" value="2"/>
</dbReference>
<evidence type="ECO:0000256" key="3">
    <source>
        <dbReference type="ARBA" id="ARBA00022989"/>
    </source>
</evidence>
<dbReference type="PANTHER" id="PTHR24243:SF208">
    <property type="entry name" value="PYROKININ-1 RECEPTOR"/>
    <property type="match status" value="1"/>
</dbReference>
<keyword evidence="7" id="KW-0807">Transducer</keyword>
<feature type="transmembrane region" description="Helical" evidence="8">
    <location>
        <begin position="203"/>
        <end position="222"/>
    </location>
</feature>
<dbReference type="CDD" id="cd00637">
    <property type="entry name" value="7tm_classA_rhodopsin-like"/>
    <property type="match status" value="1"/>
</dbReference>
<evidence type="ECO:0000313" key="12">
    <source>
        <dbReference type="Proteomes" id="UP000596742"/>
    </source>
</evidence>
<keyword evidence="4" id="KW-0297">G-protein coupled receptor</keyword>
<dbReference type="GO" id="GO:0004930">
    <property type="term" value="F:G protein-coupled receptor activity"/>
    <property type="evidence" value="ECO:0007669"/>
    <property type="project" value="UniProtKB-KW"/>
</dbReference>
<evidence type="ECO:0000256" key="2">
    <source>
        <dbReference type="ARBA" id="ARBA00022692"/>
    </source>
</evidence>
<protein>
    <recommendedName>
        <fullName evidence="9">G-protein coupled receptors family 1 profile domain-containing protein</fullName>
    </recommendedName>
</protein>
<evidence type="ECO:0000259" key="9">
    <source>
        <dbReference type="PROSITE" id="PS50262"/>
    </source>
</evidence>
<dbReference type="Gene3D" id="1.20.1070.10">
    <property type="entry name" value="Rhodopsin 7-helix transmembrane proteins"/>
    <property type="match status" value="2"/>
</dbReference>
<keyword evidence="6" id="KW-0675">Receptor</keyword>
<gene>
    <name evidence="10" type="ORF">MGAL_10B004331</name>
    <name evidence="11" type="ORF">MGAL_10B017724</name>
</gene>
<comment type="subcellular location">
    <subcellularLocation>
        <location evidence="1">Membrane</location>
        <topology evidence="1">Multi-pass membrane protein</topology>
    </subcellularLocation>
</comment>
<dbReference type="OrthoDB" id="6091048at2759"/>
<feature type="transmembrane region" description="Helical" evidence="8">
    <location>
        <begin position="151"/>
        <end position="182"/>
    </location>
</feature>
<evidence type="ECO:0000256" key="1">
    <source>
        <dbReference type="ARBA" id="ARBA00004141"/>
    </source>
</evidence>
<evidence type="ECO:0000256" key="7">
    <source>
        <dbReference type="ARBA" id="ARBA00023224"/>
    </source>
</evidence>